<evidence type="ECO:0000313" key="2">
    <source>
        <dbReference type="EnsemblProtists" id="EOD41471"/>
    </source>
</evidence>
<feature type="compositionally biased region" description="Acidic residues" evidence="1">
    <location>
        <begin position="444"/>
        <end position="456"/>
    </location>
</feature>
<protein>
    <recommendedName>
        <fullName evidence="4">NAD(P)-binding domain-containing protein</fullName>
    </recommendedName>
</protein>
<keyword evidence="3" id="KW-1185">Reference proteome</keyword>
<dbReference type="Gene3D" id="3.80.10.10">
    <property type="entry name" value="Ribonuclease Inhibitor"/>
    <property type="match status" value="2"/>
</dbReference>
<dbReference type="SUPFAM" id="SSF52047">
    <property type="entry name" value="RNI-like"/>
    <property type="match status" value="1"/>
</dbReference>
<accession>A0A0D3L0D6</accession>
<dbReference type="RefSeq" id="XP_005793900.1">
    <property type="nucleotide sequence ID" value="XM_005793843.1"/>
</dbReference>
<dbReference type="PaxDb" id="2903-EOD41471"/>
<evidence type="ECO:0000256" key="1">
    <source>
        <dbReference type="SAM" id="MobiDB-lite"/>
    </source>
</evidence>
<sequence>MSPADGGPWWRLRWLARHEWSGRAADAAVIDTVHAQLQRPQDGANRLRLADVRPACGPNVRALFLHCASALSPAGILGLVAACPNLQVLSLSECKVDDALLRGLAASACAPRLVALRLWMCQGTCSPAALGALLQASAPKLAWLDIEAFFSNRTRGETIDHAAWLLPLRSCAELRVALLPSQLPRDALGALARPGGKLELLSVDGEGPKTPLRSALDIHGFILDAHAGEATCRLANRLDVGEPTGATLPRAQLLQCTRLADLRVRCPILSEEDVHECLAKLPALKALHVCSGEDVEPSLVGELGCLEQLRVLDLAGCLGNYYMHGEQVATENCDALVEMARGLSNLVQIDLSGHHEAFYACVEGEYDAEEMLTQMACCLDSLRVLNLSENGRKFGWAKLRREMRCLNEDLDEGGAGVTIHYGDGVSVYAAGGGGGGGGAQEDSGSADDDDDEEMSDDDCRAASALKRVAVMSRYLNGEGMGFFASAANIIPRRLGRRKDWAPKAQAVASYKAMEAEVARMSGAAGVEWTVIRAGTLKGGGGRGARARMATSGRWAA</sequence>
<organism evidence="2 3">
    <name type="scientific">Emiliania huxleyi (strain CCMP1516)</name>
    <dbReference type="NCBI Taxonomy" id="280463"/>
    <lineage>
        <taxon>Eukaryota</taxon>
        <taxon>Haptista</taxon>
        <taxon>Haptophyta</taxon>
        <taxon>Prymnesiophyceae</taxon>
        <taxon>Isochrysidales</taxon>
        <taxon>Noelaerhabdaceae</taxon>
        <taxon>Emiliania</taxon>
    </lineage>
</organism>
<reference evidence="3" key="1">
    <citation type="journal article" date="2013" name="Nature">
        <title>Pan genome of the phytoplankton Emiliania underpins its global distribution.</title>
        <authorList>
            <person name="Read B.A."/>
            <person name="Kegel J."/>
            <person name="Klute M.J."/>
            <person name="Kuo A."/>
            <person name="Lefebvre S.C."/>
            <person name="Maumus F."/>
            <person name="Mayer C."/>
            <person name="Miller J."/>
            <person name="Monier A."/>
            <person name="Salamov A."/>
            <person name="Young J."/>
            <person name="Aguilar M."/>
            <person name="Claverie J.M."/>
            <person name="Frickenhaus S."/>
            <person name="Gonzalez K."/>
            <person name="Herman E.K."/>
            <person name="Lin Y.C."/>
            <person name="Napier J."/>
            <person name="Ogata H."/>
            <person name="Sarno A.F."/>
            <person name="Shmutz J."/>
            <person name="Schroeder D."/>
            <person name="de Vargas C."/>
            <person name="Verret F."/>
            <person name="von Dassow P."/>
            <person name="Valentin K."/>
            <person name="Van de Peer Y."/>
            <person name="Wheeler G."/>
            <person name="Dacks J.B."/>
            <person name="Delwiche C.F."/>
            <person name="Dyhrman S.T."/>
            <person name="Glockner G."/>
            <person name="John U."/>
            <person name="Richards T."/>
            <person name="Worden A.Z."/>
            <person name="Zhang X."/>
            <person name="Grigoriev I.V."/>
            <person name="Allen A.E."/>
            <person name="Bidle K."/>
            <person name="Borodovsky M."/>
            <person name="Bowler C."/>
            <person name="Brownlee C."/>
            <person name="Cock J.M."/>
            <person name="Elias M."/>
            <person name="Gladyshev V.N."/>
            <person name="Groth M."/>
            <person name="Guda C."/>
            <person name="Hadaegh A."/>
            <person name="Iglesias-Rodriguez M.D."/>
            <person name="Jenkins J."/>
            <person name="Jones B.M."/>
            <person name="Lawson T."/>
            <person name="Leese F."/>
            <person name="Lindquist E."/>
            <person name="Lobanov A."/>
            <person name="Lomsadze A."/>
            <person name="Malik S.B."/>
            <person name="Marsh M.E."/>
            <person name="Mackinder L."/>
            <person name="Mock T."/>
            <person name="Mueller-Roeber B."/>
            <person name="Pagarete A."/>
            <person name="Parker M."/>
            <person name="Probert I."/>
            <person name="Quesneville H."/>
            <person name="Raines C."/>
            <person name="Rensing S.A."/>
            <person name="Riano-Pachon D.M."/>
            <person name="Richier S."/>
            <person name="Rokitta S."/>
            <person name="Shiraiwa Y."/>
            <person name="Soanes D.M."/>
            <person name="van der Giezen M."/>
            <person name="Wahlund T.M."/>
            <person name="Williams B."/>
            <person name="Wilson W."/>
            <person name="Wolfe G."/>
            <person name="Wurch L.L."/>
        </authorList>
    </citation>
    <scope>NUCLEOTIDE SEQUENCE</scope>
</reference>
<evidence type="ECO:0000313" key="3">
    <source>
        <dbReference type="Proteomes" id="UP000013827"/>
    </source>
</evidence>
<dbReference type="Proteomes" id="UP000013827">
    <property type="component" value="Unassembled WGS sequence"/>
</dbReference>
<feature type="region of interest" description="Disordered" evidence="1">
    <location>
        <begin position="432"/>
        <end position="457"/>
    </location>
</feature>
<name>A0A0D3L0D6_EMIH1</name>
<dbReference type="PANTHER" id="PTHR13318:SF190">
    <property type="entry name" value="PARTNER OF PAIRED, ISOFORM B"/>
    <property type="match status" value="1"/>
</dbReference>
<evidence type="ECO:0008006" key="4">
    <source>
        <dbReference type="Google" id="ProtNLM"/>
    </source>
</evidence>
<dbReference type="InterPro" id="IPR032675">
    <property type="entry name" value="LRR_dom_sf"/>
</dbReference>
<dbReference type="KEGG" id="ehx:EMIHUDRAFT_94752"/>
<proteinExistence type="predicted"/>
<dbReference type="HOGENOM" id="CLU_490424_0_0_1"/>
<dbReference type="GO" id="GO:0031146">
    <property type="term" value="P:SCF-dependent proteasomal ubiquitin-dependent protein catabolic process"/>
    <property type="evidence" value="ECO:0007669"/>
    <property type="project" value="TreeGrafter"/>
</dbReference>
<dbReference type="EnsemblProtists" id="EOD41471">
    <property type="protein sequence ID" value="EOD41471"/>
    <property type="gene ID" value="EMIHUDRAFT_94752"/>
</dbReference>
<dbReference type="PANTHER" id="PTHR13318">
    <property type="entry name" value="PARTNER OF PAIRED, ISOFORM B-RELATED"/>
    <property type="match status" value="1"/>
</dbReference>
<dbReference type="AlphaFoldDB" id="A0A0D3L0D6"/>
<dbReference type="GeneID" id="17286741"/>
<reference evidence="2" key="2">
    <citation type="submission" date="2024-10" db="UniProtKB">
        <authorList>
            <consortium name="EnsemblProtists"/>
        </authorList>
    </citation>
    <scope>IDENTIFICATION</scope>
</reference>
<dbReference type="GO" id="GO:0019005">
    <property type="term" value="C:SCF ubiquitin ligase complex"/>
    <property type="evidence" value="ECO:0007669"/>
    <property type="project" value="TreeGrafter"/>
</dbReference>